<dbReference type="AlphaFoldDB" id="A0A814UCL5"/>
<dbReference type="SUPFAM" id="SSF56399">
    <property type="entry name" value="ADP-ribosylation"/>
    <property type="match status" value="1"/>
</dbReference>
<keyword evidence="3" id="KW-1185">Reference proteome</keyword>
<name>A0A814UCL5_9BILA</name>
<evidence type="ECO:0000313" key="3">
    <source>
        <dbReference type="Proteomes" id="UP000663829"/>
    </source>
</evidence>
<gene>
    <name evidence="1" type="ORF">GPM918_LOCUS22249</name>
    <name evidence="2" type="ORF">SRO942_LOCUS22245</name>
</gene>
<dbReference type="EMBL" id="CAJOBC010007558">
    <property type="protein sequence ID" value="CAF3936119.1"/>
    <property type="molecule type" value="Genomic_DNA"/>
</dbReference>
<protein>
    <submittedName>
        <fullName evidence="1">Uncharacterized protein</fullName>
    </submittedName>
</protein>
<proteinExistence type="predicted"/>
<organism evidence="1 3">
    <name type="scientific">Didymodactylos carnosus</name>
    <dbReference type="NCBI Taxonomy" id="1234261"/>
    <lineage>
        <taxon>Eukaryota</taxon>
        <taxon>Metazoa</taxon>
        <taxon>Spiralia</taxon>
        <taxon>Gnathifera</taxon>
        <taxon>Rotifera</taxon>
        <taxon>Eurotatoria</taxon>
        <taxon>Bdelloidea</taxon>
        <taxon>Philodinida</taxon>
        <taxon>Philodinidae</taxon>
        <taxon>Didymodactylos</taxon>
    </lineage>
</organism>
<dbReference type="Proteomes" id="UP000681722">
    <property type="component" value="Unassembled WGS sequence"/>
</dbReference>
<dbReference type="EMBL" id="CAJNOQ010007559">
    <property type="protein sequence ID" value="CAF1172238.1"/>
    <property type="molecule type" value="Genomic_DNA"/>
</dbReference>
<evidence type="ECO:0000313" key="1">
    <source>
        <dbReference type="EMBL" id="CAF1172238.1"/>
    </source>
</evidence>
<dbReference type="Gene3D" id="3.90.176.10">
    <property type="entry name" value="Toxin ADP-ribosyltransferase, Chain A, domain 1"/>
    <property type="match status" value="1"/>
</dbReference>
<dbReference type="Proteomes" id="UP000663829">
    <property type="component" value="Unassembled WGS sequence"/>
</dbReference>
<evidence type="ECO:0000313" key="2">
    <source>
        <dbReference type="EMBL" id="CAF3936119.1"/>
    </source>
</evidence>
<sequence>MHYNGILVIVGCMYRLLNKALRVNDIHTLFRFQFFISDLYQQLKCIHLEYYDNKIVRVYLATNRELSFIHDGIDVSADNDLVNILLKINIDKHLKSLSKPFADISTESHFHDEQEVLLYIGTIFKIKMIEQQNDNWLIELGVCTDDDYFVNLKTK</sequence>
<comment type="caution">
    <text evidence="1">The sequence shown here is derived from an EMBL/GenBank/DDBJ whole genome shotgun (WGS) entry which is preliminary data.</text>
</comment>
<reference evidence="1" key="1">
    <citation type="submission" date="2021-02" db="EMBL/GenBank/DDBJ databases">
        <authorList>
            <person name="Nowell W R."/>
        </authorList>
    </citation>
    <scope>NUCLEOTIDE SEQUENCE</scope>
</reference>
<accession>A0A814UCL5</accession>